<dbReference type="SUPFAM" id="SSF46767">
    <property type="entry name" value="Methylated DNA-protein cysteine methyltransferase, C-terminal domain"/>
    <property type="match status" value="1"/>
</dbReference>
<dbReference type="InterPro" id="IPR052520">
    <property type="entry name" value="ATL_DNA_repair"/>
</dbReference>
<evidence type="ECO:0000313" key="3">
    <source>
        <dbReference type="EMBL" id="PST43034.1"/>
    </source>
</evidence>
<name>A0A2T3G668_9FIRM</name>
<dbReference type="Proteomes" id="UP000240974">
    <property type="component" value="Unassembled WGS sequence"/>
</dbReference>
<keyword evidence="3" id="KW-0489">Methyltransferase</keyword>
<keyword evidence="1" id="KW-0227">DNA damage</keyword>
<dbReference type="EMBL" id="PYLQ01000002">
    <property type="protein sequence ID" value="PST43034.1"/>
    <property type="molecule type" value="Genomic_DNA"/>
</dbReference>
<organism evidence="3 4">
    <name type="scientific">Faecalibacillus intestinalis</name>
    <dbReference type="NCBI Taxonomy" id="1982626"/>
    <lineage>
        <taxon>Bacteria</taxon>
        <taxon>Bacillati</taxon>
        <taxon>Bacillota</taxon>
        <taxon>Erysipelotrichia</taxon>
        <taxon>Erysipelotrichales</taxon>
        <taxon>Coprobacillaceae</taxon>
        <taxon>Faecalibacillus</taxon>
    </lineage>
</organism>
<dbReference type="Pfam" id="PF01035">
    <property type="entry name" value="DNA_binding_1"/>
    <property type="match status" value="1"/>
</dbReference>
<dbReference type="InterPro" id="IPR036217">
    <property type="entry name" value="MethylDNA_cys_MeTrfase_DNAb"/>
</dbReference>
<accession>A0A2T3G668</accession>
<evidence type="ECO:0000259" key="2">
    <source>
        <dbReference type="Pfam" id="PF01035"/>
    </source>
</evidence>
<dbReference type="Gene3D" id="1.10.10.10">
    <property type="entry name" value="Winged helix-like DNA-binding domain superfamily/Winged helix DNA-binding domain"/>
    <property type="match status" value="1"/>
</dbReference>
<dbReference type="InterPro" id="IPR036388">
    <property type="entry name" value="WH-like_DNA-bd_sf"/>
</dbReference>
<dbReference type="PANTHER" id="PTHR42942">
    <property type="entry name" value="6-O-METHYLGUANINE DNA METHYLTRANSFERASE"/>
    <property type="match status" value="1"/>
</dbReference>
<dbReference type="PANTHER" id="PTHR42942:SF1">
    <property type="entry name" value="ALKYLTRANSFERASE-LIKE PROTEIN 1"/>
    <property type="match status" value="1"/>
</dbReference>
<reference evidence="3 4" key="1">
    <citation type="journal article" date="2019" name="Int. J. Syst. Evol. Microbiol.">
        <title>Faecalibacillus intestinalis gen. nov., sp. nov. and Faecalibacillus faecis sp. nov., isolated from human faeces.</title>
        <authorList>
            <person name="Seo B."/>
            <person name="Jeon K."/>
            <person name="Baek I."/>
            <person name="Lee Y.M."/>
            <person name="Baek K."/>
            <person name="Ko G."/>
        </authorList>
    </citation>
    <scope>NUCLEOTIDE SEQUENCE [LARGE SCALE GENOMIC DNA]</scope>
    <source>
        <strain evidence="3 4">SNUG30099</strain>
    </source>
</reference>
<dbReference type="InterPro" id="IPR014048">
    <property type="entry name" value="MethylDNA_cys_MeTrfase_DNA-bd"/>
</dbReference>
<feature type="domain" description="Methylated-DNA-[protein]-cysteine S-methyltransferase DNA binding" evidence="2">
    <location>
        <begin position="11"/>
        <end position="84"/>
    </location>
</feature>
<comment type="caution">
    <text evidence="3">The sequence shown here is derived from an EMBL/GenBank/DDBJ whole genome shotgun (WGS) entry which is preliminary data.</text>
</comment>
<dbReference type="GO" id="GO:0008168">
    <property type="term" value="F:methyltransferase activity"/>
    <property type="evidence" value="ECO:0007669"/>
    <property type="project" value="UniProtKB-KW"/>
</dbReference>
<sequence>MIIMNEELIYQVLETVGEIPKGCVATYKQIACLIGREKNSRLVGKILANASYYGHYPCHRVVNFQGRLVPGWFEQKELLKKEGITFKDDHHVDLKKHQWKIK</sequence>
<evidence type="ECO:0000256" key="1">
    <source>
        <dbReference type="ARBA" id="ARBA00022763"/>
    </source>
</evidence>
<keyword evidence="3" id="KW-0808">Transferase</keyword>
<proteinExistence type="predicted"/>
<gene>
    <name evidence="3" type="ORF">C7U54_02555</name>
</gene>
<dbReference type="GO" id="GO:0032259">
    <property type="term" value="P:methylation"/>
    <property type="evidence" value="ECO:0007669"/>
    <property type="project" value="UniProtKB-KW"/>
</dbReference>
<dbReference type="AlphaFoldDB" id="A0A2T3G668"/>
<keyword evidence="4" id="KW-1185">Reference proteome</keyword>
<dbReference type="CDD" id="cd06445">
    <property type="entry name" value="ATase"/>
    <property type="match status" value="1"/>
</dbReference>
<dbReference type="GO" id="GO:0006281">
    <property type="term" value="P:DNA repair"/>
    <property type="evidence" value="ECO:0007669"/>
    <property type="project" value="InterPro"/>
</dbReference>
<evidence type="ECO:0000313" key="4">
    <source>
        <dbReference type="Proteomes" id="UP000240974"/>
    </source>
</evidence>
<protein>
    <submittedName>
        <fullName evidence="3">DNA methyltransferase</fullName>
    </submittedName>
</protein>